<dbReference type="GO" id="GO:0016209">
    <property type="term" value="F:antioxidant activity"/>
    <property type="evidence" value="ECO:0007669"/>
    <property type="project" value="InterPro"/>
</dbReference>
<accession>A0A1G7Z1B6</accession>
<reference evidence="2 3" key="1">
    <citation type="submission" date="2016-10" db="EMBL/GenBank/DDBJ databases">
        <authorList>
            <person name="de Groot N.N."/>
        </authorList>
    </citation>
    <scope>NUCLEOTIDE SEQUENCE [LARGE SCALE GENOMIC DNA]</scope>
    <source>
        <strain evidence="2 3">CGMCC 4.6533</strain>
    </source>
</reference>
<keyword evidence="2" id="KW-0413">Isomerase</keyword>
<dbReference type="SUPFAM" id="SSF52833">
    <property type="entry name" value="Thioredoxin-like"/>
    <property type="match status" value="1"/>
</dbReference>
<dbReference type="PROSITE" id="PS00194">
    <property type="entry name" value="THIOREDOXIN_1"/>
    <property type="match status" value="1"/>
</dbReference>
<feature type="domain" description="Thioredoxin" evidence="1">
    <location>
        <begin position="45"/>
        <end position="179"/>
    </location>
</feature>
<gene>
    <name evidence="2" type="ORF">SAMN05421869_101278</name>
</gene>
<dbReference type="Gene3D" id="3.40.30.10">
    <property type="entry name" value="Glutaredoxin"/>
    <property type="match status" value="1"/>
</dbReference>
<dbReference type="CDD" id="cd02966">
    <property type="entry name" value="TlpA_like_family"/>
    <property type="match status" value="1"/>
</dbReference>
<dbReference type="InterPro" id="IPR036249">
    <property type="entry name" value="Thioredoxin-like_sf"/>
</dbReference>
<keyword evidence="3" id="KW-1185">Reference proteome</keyword>
<dbReference type="GO" id="GO:0016853">
    <property type="term" value="F:isomerase activity"/>
    <property type="evidence" value="ECO:0007669"/>
    <property type="project" value="UniProtKB-KW"/>
</dbReference>
<dbReference type="Pfam" id="PF00578">
    <property type="entry name" value="AhpC-TSA"/>
    <property type="match status" value="1"/>
</dbReference>
<dbReference type="GO" id="GO:0016491">
    <property type="term" value="F:oxidoreductase activity"/>
    <property type="evidence" value="ECO:0007669"/>
    <property type="project" value="InterPro"/>
</dbReference>
<dbReference type="InterPro" id="IPR017937">
    <property type="entry name" value="Thioredoxin_CS"/>
</dbReference>
<dbReference type="STRING" id="633440.SAMN05421869_101278"/>
<protein>
    <submittedName>
        <fullName evidence="2">Thiol-disulfide isomerase or thioredoxin</fullName>
    </submittedName>
</protein>
<name>A0A1G7Z1B6_9ACTN</name>
<proteinExistence type="predicted"/>
<evidence type="ECO:0000259" key="1">
    <source>
        <dbReference type="PROSITE" id="PS51352"/>
    </source>
</evidence>
<dbReference type="EMBL" id="FNDJ01000001">
    <property type="protein sequence ID" value="SDH02424.1"/>
    <property type="molecule type" value="Genomic_DNA"/>
</dbReference>
<dbReference type="RefSeq" id="WP_176992972.1">
    <property type="nucleotide sequence ID" value="NZ_FNDJ01000001.1"/>
</dbReference>
<dbReference type="Proteomes" id="UP000199202">
    <property type="component" value="Unassembled WGS sequence"/>
</dbReference>
<dbReference type="PROSITE" id="PS51352">
    <property type="entry name" value="THIOREDOXIN_2"/>
    <property type="match status" value="1"/>
</dbReference>
<organism evidence="2 3">
    <name type="scientific">Nonomuraea jiangxiensis</name>
    <dbReference type="NCBI Taxonomy" id="633440"/>
    <lineage>
        <taxon>Bacteria</taxon>
        <taxon>Bacillati</taxon>
        <taxon>Actinomycetota</taxon>
        <taxon>Actinomycetes</taxon>
        <taxon>Streptosporangiales</taxon>
        <taxon>Streptosporangiaceae</taxon>
        <taxon>Nonomuraea</taxon>
    </lineage>
</organism>
<evidence type="ECO:0000313" key="3">
    <source>
        <dbReference type="Proteomes" id="UP000199202"/>
    </source>
</evidence>
<dbReference type="InterPro" id="IPR000866">
    <property type="entry name" value="AhpC/TSA"/>
</dbReference>
<dbReference type="InterPro" id="IPR013766">
    <property type="entry name" value="Thioredoxin_domain"/>
</dbReference>
<evidence type="ECO:0000313" key="2">
    <source>
        <dbReference type="EMBL" id="SDH02424.1"/>
    </source>
</evidence>
<sequence>MPVLFSLLALIGTLTLLNLVLTIGVIRRLREHSGLLSSRGDDTMAAVGKTIAAFTATTTDGEPVSRDLLADQTLVGFFSPTCGPCKETLPDFVRHAREAAGGRRQILAIVSGEEDAAAEMVVQLTPVSRVIVEPHGGPVATAFEVRGYPALALLDGTGTVTATGPMVMEMAARSVMQRA</sequence>
<dbReference type="AlphaFoldDB" id="A0A1G7Z1B6"/>